<dbReference type="PROSITE" id="PS50975">
    <property type="entry name" value="ATP_GRASP"/>
    <property type="match status" value="1"/>
</dbReference>
<reference evidence="3 4" key="1">
    <citation type="submission" date="2016-10" db="EMBL/GenBank/DDBJ databases">
        <authorList>
            <person name="de Groot N.N."/>
        </authorList>
    </citation>
    <scope>NUCLEOTIDE SEQUENCE [LARGE SCALE GENOMIC DNA]</scope>
    <source>
        <strain evidence="4">P4B,CCM 7963,CECT 7998,DSM 25260,IBRC-M 10614,KCTC 13821</strain>
    </source>
</reference>
<accession>A0A1G8KUL7</accession>
<dbReference type="InterPro" id="IPR026838">
    <property type="entry name" value="YheC/D"/>
</dbReference>
<dbReference type="EMBL" id="FNDU01000008">
    <property type="protein sequence ID" value="SDI47086.1"/>
    <property type="molecule type" value="Genomic_DNA"/>
</dbReference>
<proteinExistence type="predicted"/>
<keyword evidence="1" id="KW-0547">Nucleotide-binding</keyword>
<dbReference type="GO" id="GO:0005524">
    <property type="term" value="F:ATP binding"/>
    <property type="evidence" value="ECO:0007669"/>
    <property type="project" value="UniProtKB-UniRule"/>
</dbReference>
<evidence type="ECO:0000313" key="4">
    <source>
        <dbReference type="Proteomes" id="UP000199017"/>
    </source>
</evidence>
<sequence>MGKYYQSPFLFGGKLGMYKTLYKAPTLKKHLPITKKFTYKNVIEMTKKYPTVYIKPQKSSKGRGIYRIKRLKNKYECRSTKGTKTFKKLLRLYQYIENKSKKKKKRIIQQGISLDQVKGRPYDIRALVQKKPNSKWVFTGMNSRVGKKNKIVTNLSRGGKIYLMGDLFKKLGLRRSERKKRYKELKRTALNTAKFLSSKKPNIHVLGIDFAYDNKGNLWILEINSRPQYRMLKKVAPSMYKRMRKYARNYRKAQE</sequence>
<evidence type="ECO:0000259" key="2">
    <source>
        <dbReference type="PROSITE" id="PS50975"/>
    </source>
</evidence>
<dbReference type="Gene3D" id="3.30.470.20">
    <property type="entry name" value="ATP-grasp fold, B domain"/>
    <property type="match status" value="1"/>
</dbReference>
<dbReference type="OrthoDB" id="7869153at2"/>
<evidence type="ECO:0000313" key="3">
    <source>
        <dbReference type="EMBL" id="SDI47086.1"/>
    </source>
</evidence>
<dbReference type="GO" id="GO:0046872">
    <property type="term" value="F:metal ion binding"/>
    <property type="evidence" value="ECO:0007669"/>
    <property type="project" value="InterPro"/>
</dbReference>
<dbReference type="Proteomes" id="UP000199017">
    <property type="component" value="Unassembled WGS sequence"/>
</dbReference>
<dbReference type="SUPFAM" id="SSF56059">
    <property type="entry name" value="Glutathione synthetase ATP-binding domain-like"/>
    <property type="match status" value="1"/>
</dbReference>
<gene>
    <name evidence="3" type="ORF">SAMN05216352_10817</name>
</gene>
<protein>
    <submittedName>
        <fullName evidence="3">YheC/D like ATP-grasp</fullName>
    </submittedName>
</protein>
<dbReference type="RefSeq" id="WP_091585828.1">
    <property type="nucleotide sequence ID" value="NZ_FNDU01000008.1"/>
</dbReference>
<organism evidence="3 4">
    <name type="scientific">Alteribacillus bidgolensis</name>
    <dbReference type="NCBI Taxonomy" id="930129"/>
    <lineage>
        <taxon>Bacteria</taxon>
        <taxon>Bacillati</taxon>
        <taxon>Bacillota</taxon>
        <taxon>Bacilli</taxon>
        <taxon>Bacillales</taxon>
        <taxon>Bacillaceae</taxon>
        <taxon>Alteribacillus</taxon>
    </lineage>
</organism>
<feature type="domain" description="ATP-grasp" evidence="2">
    <location>
        <begin position="23"/>
        <end position="255"/>
    </location>
</feature>
<keyword evidence="1" id="KW-0067">ATP-binding</keyword>
<name>A0A1G8KUL7_9BACI</name>
<dbReference type="STRING" id="930129.SAMN05216352_10817"/>
<keyword evidence="4" id="KW-1185">Reference proteome</keyword>
<dbReference type="Pfam" id="PF14398">
    <property type="entry name" value="ATPgrasp_YheCD"/>
    <property type="match status" value="1"/>
</dbReference>
<dbReference type="InterPro" id="IPR011761">
    <property type="entry name" value="ATP-grasp"/>
</dbReference>
<evidence type="ECO:0000256" key="1">
    <source>
        <dbReference type="PROSITE-ProRule" id="PRU00409"/>
    </source>
</evidence>
<dbReference type="AlphaFoldDB" id="A0A1G8KUL7"/>